<dbReference type="PANTHER" id="PTHR35714">
    <property type="entry name" value="OS02G0715300 PROTEIN"/>
    <property type="match status" value="1"/>
</dbReference>
<dbReference type="PANTHER" id="PTHR35714:SF1">
    <property type="entry name" value="OS02G0715300 PROTEIN"/>
    <property type="match status" value="1"/>
</dbReference>
<keyword evidence="3" id="KW-1185">Reference proteome</keyword>
<proteinExistence type="predicted"/>
<name>A0AA86SS84_9FABA</name>
<evidence type="ECO:0000256" key="1">
    <source>
        <dbReference type="SAM" id="MobiDB-lite"/>
    </source>
</evidence>
<evidence type="ECO:0000313" key="3">
    <source>
        <dbReference type="Proteomes" id="UP001189624"/>
    </source>
</evidence>
<evidence type="ECO:0000313" key="2">
    <source>
        <dbReference type="EMBL" id="CAJ1971651.1"/>
    </source>
</evidence>
<feature type="compositionally biased region" description="Polar residues" evidence="1">
    <location>
        <begin position="19"/>
        <end position="30"/>
    </location>
</feature>
<organism evidence="2 3">
    <name type="scientific">Sphenostylis stenocarpa</name>
    <dbReference type="NCBI Taxonomy" id="92480"/>
    <lineage>
        <taxon>Eukaryota</taxon>
        <taxon>Viridiplantae</taxon>
        <taxon>Streptophyta</taxon>
        <taxon>Embryophyta</taxon>
        <taxon>Tracheophyta</taxon>
        <taxon>Spermatophyta</taxon>
        <taxon>Magnoliopsida</taxon>
        <taxon>eudicotyledons</taxon>
        <taxon>Gunneridae</taxon>
        <taxon>Pentapetalae</taxon>
        <taxon>rosids</taxon>
        <taxon>fabids</taxon>
        <taxon>Fabales</taxon>
        <taxon>Fabaceae</taxon>
        <taxon>Papilionoideae</taxon>
        <taxon>50 kb inversion clade</taxon>
        <taxon>NPAAA clade</taxon>
        <taxon>indigoferoid/millettioid clade</taxon>
        <taxon>Phaseoleae</taxon>
        <taxon>Sphenostylis</taxon>
    </lineage>
</organism>
<sequence length="152" mass="16990">MGVGENGSFFGSRKASLPVSRSDSNSNQNEGGLRRRLSSLSLKIQGSPVVGGAASYWSFPRSKSLSSVGDYAGTSIRKWWDWSWAWILSRKPIFASDLEMNDQETKLLGSHSKGTWRHVIYKMRSEIRRFITSDHATLPQTYSASPHSSSFQ</sequence>
<accession>A0AA86SS84</accession>
<dbReference type="AlphaFoldDB" id="A0AA86SS84"/>
<protein>
    <submittedName>
        <fullName evidence="2">Uncharacterized protein</fullName>
    </submittedName>
</protein>
<dbReference type="EMBL" id="OY731405">
    <property type="protein sequence ID" value="CAJ1971651.1"/>
    <property type="molecule type" value="Genomic_DNA"/>
</dbReference>
<reference evidence="2" key="1">
    <citation type="submission" date="2023-10" db="EMBL/GenBank/DDBJ databases">
        <authorList>
            <person name="Domelevo Entfellner J.-B."/>
        </authorList>
    </citation>
    <scope>NUCLEOTIDE SEQUENCE</scope>
</reference>
<dbReference type="Gramene" id="rna-AYBTSS11_LOCUS23652">
    <property type="protein sequence ID" value="CAJ1971651.1"/>
    <property type="gene ID" value="gene-AYBTSS11_LOCUS23652"/>
</dbReference>
<dbReference type="Proteomes" id="UP001189624">
    <property type="component" value="Chromosome 8"/>
</dbReference>
<feature type="region of interest" description="Disordered" evidence="1">
    <location>
        <begin position="1"/>
        <end position="33"/>
    </location>
</feature>
<gene>
    <name evidence="2" type="ORF">AYBTSS11_LOCUS23652</name>
</gene>